<evidence type="ECO:0000256" key="7">
    <source>
        <dbReference type="ARBA" id="ARBA00023017"/>
    </source>
</evidence>
<keyword evidence="5" id="KW-0547">Nucleotide-binding</keyword>
<feature type="domain" description="Dynein heavy chain ATP-binding dynein motor region" evidence="15">
    <location>
        <begin position="514"/>
        <end position="617"/>
    </location>
</feature>
<keyword evidence="4" id="KW-0677">Repeat</keyword>
<evidence type="ECO:0000256" key="2">
    <source>
        <dbReference type="ARBA" id="ARBA00022490"/>
    </source>
</evidence>
<dbReference type="EMBL" id="UZAK01036611">
    <property type="protein sequence ID" value="VDP56069.1"/>
    <property type="molecule type" value="Genomic_DNA"/>
</dbReference>
<evidence type="ECO:0000256" key="5">
    <source>
        <dbReference type="ARBA" id="ARBA00022741"/>
    </source>
</evidence>
<evidence type="ECO:0000256" key="4">
    <source>
        <dbReference type="ARBA" id="ARBA00022737"/>
    </source>
</evidence>
<evidence type="ECO:0000256" key="10">
    <source>
        <dbReference type="ARBA" id="ARBA00023175"/>
    </source>
</evidence>
<proteinExistence type="predicted"/>
<dbReference type="GO" id="GO:0045505">
    <property type="term" value="F:dynein intermediate chain binding"/>
    <property type="evidence" value="ECO:0007669"/>
    <property type="project" value="InterPro"/>
</dbReference>
<protein>
    <submittedName>
        <fullName evidence="18">AAA_9 domain-containing protein</fullName>
    </submittedName>
</protein>
<feature type="coiled-coil region" evidence="13">
    <location>
        <begin position="154"/>
        <end position="181"/>
    </location>
</feature>
<accession>A0A183KH21</accession>
<evidence type="ECO:0000256" key="12">
    <source>
        <dbReference type="ARBA" id="ARBA00023273"/>
    </source>
</evidence>
<sequence>MLTTGSVPALFGDDERESITGQLRDEAVAIGYPPTRESIWQYFIQKAASNLHIVLCMSPVGDTLRTRCRNFPGIVNNTTIDWFFPWPEQALYAVVNVLIPEQFNLVPQQYRDSVIDYFVATHQSIHGYTEEFAQTLRRVNHVTPKHYLDFIHTYKSGLQKLAEASIQLEELNAKLAVQRIAVTEKTQACENLLNEITNSSQLATEKKELAVLKSKEIQIQSVEIEQEKTEAETALAEALPVLEQARLALDDLDKSDVTEIRSFAKPPKAVQVVSECICVFKGYKEISWKTAKGMMSDTNFLQSLQTMDVDNITSKQSSTVKDYLDKSKVTMDEMKSVSKAGTGLLKFVVAVLGYSEVARDIKPKRDKVAKLEKTFMQAKRDLTRINTELSNLESELISLNRRYEEAMSERLKLQEETDIMERRLIAADKLISGLSSEEIRWLKDLDGLKIKRVKLLGDCLISAAFLSYVGAFSSEFRTRMIYEDWQTWLRERQIPLSDQFRLEDILTNDVEVSRWNSEGLPPDELSIQNGILTVQSSRFPLCIDPQEQALHWICHKEEANNLKISTFNDSDFLKQLELAIRYGIPFLFKDVDEYIDPVINNVLEKNIKGDQEKTTSVAAASVAVGHNIHKGKSKILRYNTACTNPVTIDGENLEDVKTFTYLGSIIDEQGGSDVDVKTRQSKSNISTIEEYLGLETTVKQHHGQGFQYKCQNSSTNRAYVILGDKEVDYDPNFRLYLNTKLSNPQYGPDVFSKATVINYTVTMKGLEDQLLSVIVKSERCELEEQREFLIKETRLAFNILGKY</sequence>
<evidence type="ECO:0000256" key="8">
    <source>
        <dbReference type="ARBA" id="ARBA00023054"/>
    </source>
</evidence>
<dbReference type="Pfam" id="PF12781">
    <property type="entry name" value="AAA_9"/>
    <property type="match status" value="2"/>
</dbReference>
<dbReference type="GO" id="GO:0005930">
    <property type="term" value="C:axoneme"/>
    <property type="evidence" value="ECO:0007669"/>
    <property type="project" value="UniProtKB-SubCell"/>
</dbReference>
<reference evidence="16 17" key="2">
    <citation type="submission" date="2018-11" db="EMBL/GenBank/DDBJ databases">
        <authorList>
            <consortium name="Pathogen Informatics"/>
        </authorList>
    </citation>
    <scope>NUCLEOTIDE SEQUENCE [LARGE SCALE GENOMIC DNA]</scope>
    <source>
        <strain evidence="16">Dakar</strain>
        <strain evidence="17">Dakar, Senegal</strain>
    </source>
</reference>
<evidence type="ECO:0000256" key="9">
    <source>
        <dbReference type="ARBA" id="ARBA00023069"/>
    </source>
</evidence>
<gene>
    <name evidence="16" type="ORF">SCUD_LOCUS14320</name>
</gene>
<keyword evidence="17" id="KW-1185">Reference proteome</keyword>
<keyword evidence="2" id="KW-0963">Cytoplasm</keyword>
<keyword evidence="3" id="KW-0493">Microtubule</keyword>
<dbReference type="SUPFAM" id="SSF52540">
    <property type="entry name" value="P-loop containing nucleoside triphosphate hydrolases"/>
    <property type="match status" value="1"/>
</dbReference>
<dbReference type="FunFam" id="3.40.50.300:FF:000049">
    <property type="entry name" value="Dynein, axonemal, heavy chain 5"/>
    <property type="match status" value="1"/>
</dbReference>
<evidence type="ECO:0000259" key="15">
    <source>
        <dbReference type="Pfam" id="PF12781"/>
    </source>
</evidence>
<dbReference type="Pfam" id="PF12777">
    <property type="entry name" value="MT"/>
    <property type="match status" value="1"/>
</dbReference>
<keyword evidence="10" id="KW-0505">Motor protein</keyword>
<evidence type="ECO:0000313" key="16">
    <source>
        <dbReference type="EMBL" id="VDP56069.1"/>
    </source>
</evidence>
<dbReference type="Gene3D" id="1.20.920.20">
    <property type="match status" value="1"/>
</dbReference>
<evidence type="ECO:0000256" key="3">
    <source>
        <dbReference type="ARBA" id="ARBA00022701"/>
    </source>
</evidence>
<evidence type="ECO:0000256" key="11">
    <source>
        <dbReference type="ARBA" id="ARBA00023212"/>
    </source>
</evidence>
<dbReference type="GO" id="GO:0005524">
    <property type="term" value="F:ATP binding"/>
    <property type="evidence" value="ECO:0007669"/>
    <property type="project" value="UniProtKB-KW"/>
</dbReference>
<dbReference type="GO" id="GO:0051959">
    <property type="term" value="F:dynein light intermediate chain binding"/>
    <property type="evidence" value="ECO:0007669"/>
    <property type="project" value="InterPro"/>
</dbReference>
<comment type="subcellular location">
    <subcellularLocation>
        <location evidence="1">Cytoplasm</location>
        <location evidence="1">Cytoskeleton</location>
        <location evidence="1">Cilium axoneme</location>
    </subcellularLocation>
</comment>
<keyword evidence="6" id="KW-0067">ATP-binding</keyword>
<dbReference type="STRING" id="6186.A0A183KH21"/>
<dbReference type="AlphaFoldDB" id="A0A183KH21"/>
<dbReference type="InterPro" id="IPR035706">
    <property type="entry name" value="AAA_9"/>
</dbReference>
<dbReference type="GO" id="GO:0030286">
    <property type="term" value="C:dynein complex"/>
    <property type="evidence" value="ECO:0007669"/>
    <property type="project" value="UniProtKB-KW"/>
</dbReference>
<evidence type="ECO:0000313" key="17">
    <source>
        <dbReference type="Proteomes" id="UP000279833"/>
    </source>
</evidence>
<evidence type="ECO:0000313" key="18">
    <source>
        <dbReference type="WBParaSite" id="SCUD_0001432301-mRNA-1"/>
    </source>
</evidence>
<keyword evidence="8 13" id="KW-0175">Coiled coil</keyword>
<dbReference type="InterPro" id="IPR024743">
    <property type="entry name" value="Dynein_HC_stalk"/>
</dbReference>
<dbReference type="PANTHER" id="PTHR22878:SF63">
    <property type="entry name" value="DYNEIN AXONEMAL HEAVY CHAIN 10"/>
    <property type="match status" value="1"/>
</dbReference>
<keyword evidence="9" id="KW-0969">Cilium</keyword>
<keyword evidence="12" id="KW-0966">Cell projection</keyword>
<dbReference type="Proteomes" id="UP000279833">
    <property type="component" value="Unassembled WGS sequence"/>
</dbReference>
<dbReference type="WBParaSite" id="SCUD_0001432301-mRNA-1">
    <property type="protein sequence ID" value="SCUD_0001432301-mRNA-1"/>
    <property type="gene ID" value="SCUD_0001432301"/>
</dbReference>
<dbReference type="FunFam" id="1.20.920.20:FF:000001">
    <property type="entry name" value="dynein heavy chain 2, axonemal"/>
    <property type="match status" value="1"/>
</dbReference>
<dbReference type="Gene3D" id="3.40.50.300">
    <property type="entry name" value="P-loop containing nucleotide triphosphate hydrolases"/>
    <property type="match status" value="2"/>
</dbReference>
<feature type="domain" description="Dynein heavy chain coiled coil stalk" evidence="14">
    <location>
        <begin position="155"/>
        <end position="488"/>
    </location>
</feature>
<evidence type="ECO:0000256" key="6">
    <source>
        <dbReference type="ARBA" id="ARBA00022840"/>
    </source>
</evidence>
<keyword evidence="7" id="KW-0243">Dynein</keyword>
<dbReference type="GO" id="GO:0005874">
    <property type="term" value="C:microtubule"/>
    <property type="evidence" value="ECO:0007669"/>
    <property type="project" value="UniProtKB-KW"/>
</dbReference>
<evidence type="ECO:0000256" key="13">
    <source>
        <dbReference type="SAM" id="Coils"/>
    </source>
</evidence>
<feature type="coiled-coil region" evidence="13">
    <location>
        <begin position="368"/>
        <end position="423"/>
    </location>
</feature>
<organism evidence="18">
    <name type="scientific">Schistosoma curassoni</name>
    <dbReference type="NCBI Taxonomy" id="6186"/>
    <lineage>
        <taxon>Eukaryota</taxon>
        <taxon>Metazoa</taxon>
        <taxon>Spiralia</taxon>
        <taxon>Lophotrochozoa</taxon>
        <taxon>Platyhelminthes</taxon>
        <taxon>Trematoda</taxon>
        <taxon>Digenea</taxon>
        <taxon>Strigeidida</taxon>
        <taxon>Schistosomatoidea</taxon>
        <taxon>Schistosomatidae</taxon>
        <taxon>Schistosoma</taxon>
    </lineage>
</organism>
<evidence type="ECO:0000256" key="1">
    <source>
        <dbReference type="ARBA" id="ARBA00004430"/>
    </source>
</evidence>
<dbReference type="PANTHER" id="PTHR22878">
    <property type="entry name" value="DYNEIN HEAVY CHAIN 6, AXONEMAL-LIKE-RELATED"/>
    <property type="match status" value="1"/>
</dbReference>
<reference evidence="18" key="1">
    <citation type="submission" date="2016-06" db="UniProtKB">
        <authorList>
            <consortium name="WormBaseParasite"/>
        </authorList>
    </citation>
    <scope>IDENTIFICATION</scope>
</reference>
<dbReference type="InterPro" id="IPR026983">
    <property type="entry name" value="DHC"/>
</dbReference>
<keyword evidence="11" id="KW-0206">Cytoskeleton</keyword>
<dbReference type="InterPro" id="IPR027417">
    <property type="entry name" value="P-loop_NTPase"/>
</dbReference>
<dbReference type="GO" id="GO:0007018">
    <property type="term" value="P:microtubule-based movement"/>
    <property type="evidence" value="ECO:0007669"/>
    <property type="project" value="InterPro"/>
</dbReference>
<name>A0A183KH21_9TREM</name>
<evidence type="ECO:0000259" key="14">
    <source>
        <dbReference type="Pfam" id="PF12777"/>
    </source>
</evidence>
<feature type="domain" description="Dynein heavy chain ATP-binding dynein motor region" evidence="15">
    <location>
        <begin position="712"/>
        <end position="793"/>
    </location>
</feature>